<dbReference type="PROSITE" id="PS51135">
    <property type="entry name" value="CIDE_N"/>
    <property type="match status" value="1"/>
</dbReference>
<dbReference type="PANTHER" id="PTHR12306">
    <property type="entry name" value="CELL DEATH ACTIVATOR CIDE"/>
    <property type="match status" value="1"/>
</dbReference>
<dbReference type="Gene3D" id="3.10.20.10">
    <property type="match status" value="1"/>
</dbReference>
<dbReference type="InterPro" id="IPR027296">
    <property type="entry name" value="DFF-C"/>
</dbReference>
<proteinExistence type="predicted"/>
<comment type="caution">
    <text evidence="5">The sequence shown here is derived from an EMBL/GenBank/DDBJ whole genome shotgun (WGS) entry which is preliminary data.</text>
</comment>
<evidence type="ECO:0000256" key="3">
    <source>
        <dbReference type="SAM" id="Coils"/>
    </source>
</evidence>
<name>A0ABR0YI83_HUSHU</name>
<evidence type="ECO:0000313" key="5">
    <source>
        <dbReference type="EMBL" id="KAK6472331.1"/>
    </source>
</evidence>
<sequence>MTEEKPCKVCNLSRQKSYGIAVRSLEDLKTKGRETLGMDSKVLVSVVLEEDGTIVEDEAYFMCLPPNTKFMILHIKERWGPAMRAVDGGTAWLGESIEIDELDSAFTGTESWRGLAQQLKQDLSSIILMSKEELQCLVDVSREELAKELGHRETKVQSLQDTLQRVLDQREEERQSREILQLYLQAAEKESSPTSRGSSQEVDDVIDGMEVDSTKVTAGQSSKFCQRTLMVLKGKTSPETRLSNQDLQLVVNEGLQNLSAALSWDTEKTKDLLQACEKELEKRLNKVQALQSLRNCTQGAEVTDWLNAGKRLPFNLNPFSVGALHSSCLDAECLQVII</sequence>
<dbReference type="PANTHER" id="PTHR12306:SF16">
    <property type="entry name" value="DNAATION FACTOR SUBUNIT ALPHA"/>
    <property type="match status" value="1"/>
</dbReference>
<evidence type="ECO:0000313" key="6">
    <source>
        <dbReference type="Proteomes" id="UP001369086"/>
    </source>
</evidence>
<gene>
    <name evidence="5" type="ORF">HHUSO_G28045</name>
</gene>
<dbReference type="Pfam" id="PF09033">
    <property type="entry name" value="DFF-C"/>
    <property type="match status" value="1"/>
</dbReference>
<protein>
    <submittedName>
        <fullName evidence="5">DNAation factor subunit alpha-like isoform X1</fullName>
    </submittedName>
</protein>
<organism evidence="5 6">
    <name type="scientific">Huso huso</name>
    <name type="common">Beluga</name>
    <name type="synonym">Acipenser huso</name>
    <dbReference type="NCBI Taxonomy" id="61971"/>
    <lineage>
        <taxon>Eukaryota</taxon>
        <taxon>Metazoa</taxon>
        <taxon>Chordata</taxon>
        <taxon>Craniata</taxon>
        <taxon>Vertebrata</taxon>
        <taxon>Euteleostomi</taxon>
        <taxon>Actinopterygii</taxon>
        <taxon>Chondrostei</taxon>
        <taxon>Acipenseriformes</taxon>
        <taxon>Acipenseridae</taxon>
        <taxon>Huso</taxon>
    </lineage>
</organism>
<dbReference type="SUPFAM" id="SSF81783">
    <property type="entry name" value="C-terminal domain of DFF45/ICAD (DFF-C domain)"/>
    <property type="match status" value="1"/>
</dbReference>
<dbReference type="SMART" id="SM00266">
    <property type="entry name" value="CAD"/>
    <property type="match status" value="1"/>
</dbReference>
<dbReference type="EMBL" id="JAHFZB010000029">
    <property type="protein sequence ID" value="KAK6472331.1"/>
    <property type="molecule type" value="Genomic_DNA"/>
</dbReference>
<dbReference type="Proteomes" id="UP001369086">
    <property type="component" value="Unassembled WGS sequence"/>
</dbReference>
<dbReference type="Gene3D" id="1.10.1490.10">
    <property type="entry name" value="C-terminal domain of DFF45/ICAD (DFF-C domain)"/>
    <property type="match status" value="2"/>
</dbReference>
<keyword evidence="3" id="KW-0175">Coiled coil</keyword>
<keyword evidence="6" id="KW-1185">Reference proteome</keyword>
<dbReference type="InterPro" id="IPR003508">
    <property type="entry name" value="CIDE-N_dom"/>
</dbReference>
<dbReference type="InterPro" id="IPR015121">
    <property type="entry name" value="DNA_fragmentation_mid_dom"/>
</dbReference>
<evidence type="ECO:0000256" key="2">
    <source>
        <dbReference type="PROSITE-ProRule" id="PRU00447"/>
    </source>
</evidence>
<dbReference type="Pfam" id="PF02017">
    <property type="entry name" value="CIDE-N"/>
    <property type="match status" value="1"/>
</dbReference>
<accession>A0ABR0YI83</accession>
<reference evidence="5 6" key="1">
    <citation type="submission" date="2021-05" db="EMBL/GenBank/DDBJ databases">
        <authorList>
            <person name="Zahm M."/>
            <person name="Klopp C."/>
            <person name="Cabau C."/>
            <person name="Kuhl H."/>
            <person name="Suciu R."/>
            <person name="Ciorpac M."/>
            <person name="Holostenco D."/>
            <person name="Gessner J."/>
            <person name="Wuertz S."/>
            <person name="Hohne C."/>
            <person name="Stock M."/>
            <person name="Gislard M."/>
            <person name="Lluch J."/>
            <person name="Milhes M."/>
            <person name="Lampietro C."/>
            <person name="Lopez Roques C."/>
            <person name="Donnadieu C."/>
            <person name="Du K."/>
            <person name="Schartl M."/>
            <person name="Guiguen Y."/>
        </authorList>
    </citation>
    <scope>NUCLEOTIDE SEQUENCE [LARGE SCALE GENOMIC DNA]</scope>
    <source>
        <strain evidence="5">Hh-F2</strain>
        <tissue evidence="5">Blood</tissue>
    </source>
</reference>
<dbReference type="SUPFAM" id="SSF54277">
    <property type="entry name" value="CAD &amp; PB1 domains"/>
    <property type="match status" value="1"/>
</dbReference>
<evidence type="ECO:0000259" key="4">
    <source>
        <dbReference type="PROSITE" id="PS51135"/>
    </source>
</evidence>
<feature type="domain" description="CIDE-N" evidence="4">
    <location>
        <begin position="3"/>
        <end position="81"/>
    </location>
</feature>
<feature type="coiled-coil region" evidence="3">
    <location>
        <begin position="156"/>
        <end position="190"/>
    </location>
</feature>
<keyword evidence="1 2" id="KW-0053">Apoptosis</keyword>
<evidence type="ECO:0000256" key="1">
    <source>
        <dbReference type="ARBA" id="ARBA00022703"/>
    </source>
</evidence>